<keyword evidence="3" id="KW-0411">Iron-sulfur</keyword>
<evidence type="ECO:0000256" key="3">
    <source>
        <dbReference type="ARBA" id="ARBA00023014"/>
    </source>
</evidence>
<accession>A0AA41FBV2</accession>
<name>A0AA41FBV2_9FIRM</name>
<evidence type="ECO:0000313" key="6">
    <source>
        <dbReference type="Proteomes" id="UP000708338"/>
    </source>
</evidence>
<dbReference type="GO" id="GO:0051536">
    <property type="term" value="F:iron-sulfur cluster binding"/>
    <property type="evidence" value="ECO:0007669"/>
    <property type="project" value="UniProtKB-KW"/>
</dbReference>
<dbReference type="Pfam" id="PF17179">
    <property type="entry name" value="Fer4_22"/>
    <property type="match status" value="1"/>
</dbReference>
<dbReference type="InterPro" id="IPR017900">
    <property type="entry name" value="4Fe4S_Fe_S_CS"/>
</dbReference>
<dbReference type="PANTHER" id="PTHR40447">
    <property type="entry name" value="ANAEROBIC SULFITE REDUCTASE SUBUNIT A"/>
    <property type="match status" value="1"/>
</dbReference>
<sequence length="348" mass="40155">MGYKVGIKDADRIFGQLQDEYEIWAPKRFVGKGRYSDTDLIRYARVDSVEEIEYREKSDFPAKEVLSPITQSLFYFTEDEFIESRVSSKKLLIFMRPCDIHAQHHQEKIYLTNGGFEDMYYKRMKERVKIVMMECSGGWDTCFCVSMGTNRSEDYSLAVRFGEDGLAVQVKDETFAPYFEGMEQEEFAPAFVEENALKVTVPEIPDKEVLTKLKNHPMWRQYDGRCISCGACTVACSTCTCFTTTDIIYNENANVGERKRTTASCQVKDFTDMAGGMSFRNRAGDRMRYKVLHKFHDYKARFKDYHMCVGCGRCIDRCPEYISIVTTVNRMADAIEEIKAGEMGQERG</sequence>
<dbReference type="EMBL" id="WQPS01000003">
    <property type="protein sequence ID" value="MBT9808475.1"/>
    <property type="molecule type" value="Genomic_DNA"/>
</dbReference>
<dbReference type="RefSeq" id="WP_117451092.1">
    <property type="nucleotide sequence ID" value="NZ_CABJDD010000005.1"/>
</dbReference>
<dbReference type="InterPro" id="IPR017896">
    <property type="entry name" value="4Fe4S_Fe-S-bd"/>
</dbReference>
<keyword evidence="1" id="KW-0479">Metal-binding</keyword>
<dbReference type="AlphaFoldDB" id="A0AA41FBV2"/>
<proteinExistence type="predicted"/>
<evidence type="ECO:0000256" key="1">
    <source>
        <dbReference type="ARBA" id="ARBA00022723"/>
    </source>
</evidence>
<organism evidence="5 6">
    <name type="scientific">Enterocloster citroniae</name>
    <dbReference type="NCBI Taxonomy" id="358743"/>
    <lineage>
        <taxon>Bacteria</taxon>
        <taxon>Bacillati</taxon>
        <taxon>Bacillota</taxon>
        <taxon>Clostridia</taxon>
        <taxon>Lachnospirales</taxon>
        <taxon>Lachnospiraceae</taxon>
        <taxon>Enterocloster</taxon>
    </lineage>
</organism>
<dbReference type="PROSITE" id="PS00198">
    <property type="entry name" value="4FE4S_FER_1"/>
    <property type="match status" value="1"/>
</dbReference>
<dbReference type="GO" id="GO:0046872">
    <property type="term" value="F:metal ion binding"/>
    <property type="evidence" value="ECO:0007669"/>
    <property type="project" value="UniProtKB-KW"/>
</dbReference>
<gene>
    <name evidence="5" type="primary">asrA</name>
    <name evidence="5" type="ORF">GPL26_02305</name>
</gene>
<dbReference type="NCBIfam" id="TIGR02910">
    <property type="entry name" value="sulfite_red_A"/>
    <property type="match status" value="1"/>
</dbReference>
<dbReference type="SUPFAM" id="SSF46548">
    <property type="entry name" value="alpha-helical ferredoxin"/>
    <property type="match status" value="1"/>
</dbReference>
<feature type="domain" description="4Fe-4S ferredoxin-type" evidence="4">
    <location>
        <begin position="298"/>
        <end position="327"/>
    </location>
</feature>
<evidence type="ECO:0000313" key="5">
    <source>
        <dbReference type="EMBL" id="MBT9808475.1"/>
    </source>
</evidence>
<dbReference type="InterPro" id="IPR014259">
    <property type="entry name" value="Sulphite_reductase_A"/>
</dbReference>
<dbReference type="PROSITE" id="PS51379">
    <property type="entry name" value="4FE4S_FER_2"/>
    <property type="match status" value="2"/>
</dbReference>
<dbReference type="Proteomes" id="UP000708338">
    <property type="component" value="Unassembled WGS sequence"/>
</dbReference>
<comment type="caution">
    <text evidence="5">The sequence shown here is derived from an EMBL/GenBank/DDBJ whole genome shotgun (WGS) entry which is preliminary data.</text>
</comment>
<keyword evidence="2" id="KW-0408">Iron</keyword>
<evidence type="ECO:0000259" key="4">
    <source>
        <dbReference type="PROSITE" id="PS51379"/>
    </source>
</evidence>
<reference evidence="5" key="1">
    <citation type="journal article" date="2021" name="Gut Microbes">
        <title>A synthetic consortium of 100 gut commensals modulates the composition and function in a colon model of the microbiome of elderly subjects.</title>
        <authorList>
            <person name="Perez M."/>
            <person name="Ntemiri A."/>
            <person name="Tan H."/>
            <person name="Harris H.M.B."/>
            <person name="Roager H.M."/>
            <person name="Ribiere C."/>
            <person name="O'Toole P.W."/>
        </authorList>
    </citation>
    <scope>NUCLEOTIDE SEQUENCE</scope>
    <source>
        <strain evidence="5">MCC335</strain>
    </source>
</reference>
<feature type="domain" description="4Fe-4S ferredoxin-type" evidence="4">
    <location>
        <begin position="215"/>
        <end position="247"/>
    </location>
</feature>
<dbReference type="PANTHER" id="PTHR40447:SF1">
    <property type="entry name" value="ANAEROBIC SULFITE REDUCTASE SUBUNIT A"/>
    <property type="match status" value="1"/>
</dbReference>
<protein>
    <submittedName>
        <fullName evidence="5">Anaerobic sulfite reductase subunit AsrA</fullName>
    </submittedName>
</protein>
<evidence type="ECO:0000256" key="2">
    <source>
        <dbReference type="ARBA" id="ARBA00023004"/>
    </source>
</evidence>